<gene>
    <name evidence="4 5" type="primary">cntln.L</name>
</gene>
<proteinExistence type="predicted"/>
<feature type="coiled-coil region" evidence="1">
    <location>
        <begin position="34"/>
        <end position="61"/>
    </location>
</feature>
<protein>
    <submittedName>
        <fullName evidence="4">Centlein isoform X1</fullName>
    </submittedName>
</protein>
<dbReference type="GO" id="GO:0005813">
    <property type="term" value="C:centrosome"/>
    <property type="evidence" value="ECO:0000318"/>
    <property type="project" value="GO_Central"/>
</dbReference>
<dbReference type="PANTHER" id="PTHR18957">
    <property type="entry name" value="CENTLEIN"/>
    <property type="match status" value="1"/>
</dbReference>
<dbReference type="GO" id="GO:0010457">
    <property type="term" value="P:centriole-centriole cohesion"/>
    <property type="evidence" value="ECO:0000318"/>
    <property type="project" value="GO_Central"/>
</dbReference>
<feature type="coiled-coil region" evidence="1">
    <location>
        <begin position="456"/>
        <end position="525"/>
    </location>
</feature>
<evidence type="ECO:0000313" key="4">
    <source>
        <dbReference type="RefSeq" id="XP_018112813.1"/>
    </source>
</evidence>
<feature type="coiled-coil region" evidence="1">
    <location>
        <begin position="621"/>
        <end position="742"/>
    </location>
</feature>
<dbReference type="AGR" id="Xenbase:XB-GENE-6488083"/>
<dbReference type="KEGG" id="xla:108713756"/>
<feature type="region of interest" description="Disordered" evidence="2">
    <location>
        <begin position="802"/>
        <end position="823"/>
    </location>
</feature>
<name>A0A8J0UUE7_XENLA</name>
<keyword evidence="1" id="KW-0175">Coiled coil</keyword>
<feature type="region of interest" description="Disordered" evidence="2">
    <location>
        <begin position="434"/>
        <end position="453"/>
    </location>
</feature>
<reference evidence="4" key="1">
    <citation type="submission" date="2025-08" db="UniProtKB">
        <authorList>
            <consortium name="RefSeq"/>
        </authorList>
    </citation>
    <scope>IDENTIFICATION</scope>
    <source>
        <strain evidence="4">J_2021</strain>
        <tissue evidence="4">Erythrocytes</tissue>
    </source>
</reference>
<dbReference type="InterPro" id="IPR038810">
    <property type="entry name" value="CNTLN"/>
</dbReference>
<dbReference type="GO" id="GO:0005814">
    <property type="term" value="C:centriole"/>
    <property type="evidence" value="ECO:0000318"/>
    <property type="project" value="GO_Central"/>
</dbReference>
<dbReference type="Xenbase" id="XB-GENE-6488083">
    <property type="gene designation" value="cntln.L"/>
</dbReference>
<sequence length="1336" mass="154701">MTKRLHHPICYSINPMNKKDLLKRPFYSASMAAKQNNQEHVLKLEEEVEHLTEELSQCQADKEFVWSLWKRLQVANPDITQAIGLIVDREKSKAESKDRKVLEILQAKDSKIEELDQRTSGQQQEINNLVQRKIAVDEENILLKKELNDLQEKLKDKSQELKSNKENMQENGKQTAVILKNLELEKEGLRKRCADLLNDLEKAKKQEAQWKEDKSGIDGKIKDMEIDLNETRIQMEAMHSKINGLSSQVVVKQTELAQKETDLTRLRKELQELQNLYKQSNEHASQQAELIQQLQALNLDTQKVLRNQEDAHTTETISYQKLYNDLNVCYEMAKSSEAQLRQSNIALTEQLHQKEQQISQLQVKLQEALSVLPKSPQEPQDCEHPSLVELELIIASQKSEIKFLQDKLKTTDLQLTQVNNCGADALESSILRAGRKHEAQPAKRSRSLSPKGFSKESEELKKLKIAEKRIEHLEKALQIKVQENAEIRKAHERRRERLLTLQSTYRALKQQIEQCEEDYTSRKENKKRSQRADPWQLRHEDSDAVWNELAHFKRQHKKLLVEKMNLEEELDQIKVQASADKVTIQELNGCLQQEREELLYILAKEEDIISSTPKKNKDEVLYQALRKANRLETHLSGLEAEVRKLKGINEELIGEKHSLKLFIISLQKDAETRETKMQKLTTENMEAYQVRENLEVKNAELINEITALRMLLEDGNKLQNENRDLLRQIENLQRAQERVRTVPVLAVRELNSRQRTKKHIVNKVKQRAVKKISVRRHQAFLNQSIKVMSSVFENFSRDGWEDVSEDSDSEGQTLGSEEDAKTATSENVCMNYTNSAEENTCSEYTHSGCEDASDEFTSGKQNNLHESVAKKRNIKKCCTRLHPTAVNSGHREKRNKILAYGHISSVSSLRQRVATLQHQVSVLQKGKQVARASADELKKEKIKLAAELHLAHQRLQISKQMAKKLSAELTEFHRGKEYLERSAEQMKEQLNLAKRSSETQSLLTSDQSPVAQLTQLKSSDHEMKQLQTKLKNMTVEITKQTTTIKYLKNEVQEKEDRIRELQERVARMERDVNMKRHLIEDQKTRLKTYQENERPSKDMLESLERKVKALTEECSHKKTSIDSLKQRLSVATKEKAQYEQMYHKVREDLEKKNVKVSNLETKVTESERAISKLENTATQQLHNLAAQSEQALEVVQNKLLLVNRRAEELATFVKSLAKELQLNTEEIRKEIRQANLLQEANNGPSKKSVHKAQSLAASILNISCTDLHEILDVQDEEKEANMKRLVEYDKEWMNHIMKLLEGQFPFASSLLKAVKEKLNEKTRLIEECTLLKRNTS</sequence>
<feature type="coiled-coil region" evidence="1">
    <location>
        <begin position="112"/>
        <end position="311"/>
    </location>
</feature>
<accession>A0A8J0UUE7</accession>
<dbReference type="RefSeq" id="XP_018112813.1">
    <property type="nucleotide sequence ID" value="XM_018257324.2"/>
</dbReference>
<evidence type="ECO:0000313" key="5">
    <source>
        <dbReference type="Xenbase" id="XB-GENE-6488083"/>
    </source>
</evidence>
<dbReference type="Gene3D" id="1.10.287.1490">
    <property type="match status" value="1"/>
</dbReference>
<dbReference type="GeneID" id="108713756"/>
<keyword evidence="3" id="KW-1185">Reference proteome</keyword>
<evidence type="ECO:0000256" key="1">
    <source>
        <dbReference type="SAM" id="Coils"/>
    </source>
</evidence>
<feature type="coiled-coil region" evidence="1">
    <location>
        <begin position="927"/>
        <end position="1176"/>
    </location>
</feature>
<dbReference type="Proteomes" id="UP000186698">
    <property type="component" value="Chromosome 1L"/>
</dbReference>
<dbReference type="OrthoDB" id="10011458at2759"/>
<organism evidence="3 4">
    <name type="scientific">Xenopus laevis</name>
    <name type="common">African clawed frog</name>
    <dbReference type="NCBI Taxonomy" id="8355"/>
    <lineage>
        <taxon>Eukaryota</taxon>
        <taxon>Metazoa</taxon>
        <taxon>Chordata</taxon>
        <taxon>Craniata</taxon>
        <taxon>Vertebrata</taxon>
        <taxon>Euteleostomi</taxon>
        <taxon>Amphibia</taxon>
        <taxon>Batrachia</taxon>
        <taxon>Anura</taxon>
        <taxon>Pipoidea</taxon>
        <taxon>Pipidae</taxon>
        <taxon>Xenopodinae</taxon>
        <taxon>Xenopus</taxon>
        <taxon>Xenopus</taxon>
    </lineage>
</organism>
<dbReference type="PANTHER" id="PTHR18957:SF0">
    <property type="entry name" value="CENTLEIN"/>
    <property type="match status" value="1"/>
</dbReference>
<feature type="coiled-coil region" evidence="1">
    <location>
        <begin position="549"/>
        <end position="576"/>
    </location>
</feature>
<evidence type="ECO:0000313" key="3">
    <source>
        <dbReference type="Proteomes" id="UP000186698"/>
    </source>
</evidence>
<dbReference type="CTD" id="108713756"/>
<evidence type="ECO:0000256" key="2">
    <source>
        <dbReference type="SAM" id="MobiDB-lite"/>
    </source>
</evidence>
<feature type="coiled-coil region" evidence="1">
    <location>
        <begin position="337"/>
        <end position="407"/>
    </location>
</feature>